<evidence type="ECO:0000256" key="3">
    <source>
        <dbReference type="ARBA" id="ARBA00009723"/>
    </source>
</evidence>
<comment type="catalytic activity">
    <reaction evidence="11">
        <text>2,5-diamino-6-(1-D-ribitylamino)pyrimidin-4(3H)-one 5'-phosphate + NAD(+) = 2,5-diamino-6-(1-D-ribosylamino)pyrimidin-4(3H)-one 5'-phosphate + NADH + H(+)</text>
        <dbReference type="Rhea" id="RHEA:27274"/>
        <dbReference type="ChEBI" id="CHEBI:15378"/>
        <dbReference type="ChEBI" id="CHEBI:57540"/>
        <dbReference type="ChEBI" id="CHEBI:57945"/>
        <dbReference type="ChEBI" id="CHEBI:58890"/>
        <dbReference type="ChEBI" id="CHEBI:59545"/>
        <dbReference type="EC" id="1.1.1.302"/>
    </reaction>
</comment>
<sequence length="337" mass="36484">MSDPLPKITIDAAPADPAPPPAASKPAIPTVSPATAAFLEPYLPPPHANAYAKPLGVTQDRAPDAAQTRPFVTLTYATSLDSQLALSPGAQTALSGPLSKSLTHYLRSRHDGVLIGTGTAIADDPGLNCRTEGVGGYNNQEELDDPTKATTIAGLDDDEDEGLESDPLPGQPRPIILDPNRRWHFTRESRMFQIVREGKGKAPIILTRASSRQGSGEAERWRILCEHGGLFMCPREEMKDKSKRMKSGSRWSWKQILEFLYKEAGIQSLMIEGGGNVINDLLGRKENLELIDSVVLTIAPVYLGKGGVNVCPDGKQVEAIKVPAVNFKHVNWNVLGR</sequence>
<feature type="domain" description="Bacterial bifunctional deaminase-reductase C-terminal" evidence="14">
    <location>
        <begin position="70"/>
        <end position="332"/>
    </location>
</feature>
<keyword evidence="8" id="KW-0560">Oxidoreductase</keyword>
<evidence type="ECO:0000256" key="12">
    <source>
        <dbReference type="ARBA" id="ARBA00049020"/>
    </source>
</evidence>
<feature type="compositionally biased region" description="Low complexity" evidence="13">
    <location>
        <begin position="1"/>
        <end position="15"/>
    </location>
</feature>
<accession>A0A3N4L7H2</accession>
<dbReference type="OrthoDB" id="5432at2759"/>
<evidence type="ECO:0000256" key="6">
    <source>
        <dbReference type="ARBA" id="ARBA00022619"/>
    </source>
</evidence>
<keyword evidence="16" id="KW-1185">Reference proteome</keyword>
<feature type="region of interest" description="Disordered" evidence="13">
    <location>
        <begin position="1"/>
        <end position="28"/>
    </location>
</feature>
<dbReference type="STRING" id="1051890.A0A3N4L7H2"/>
<dbReference type="GO" id="GO:0009231">
    <property type="term" value="P:riboflavin biosynthetic process"/>
    <property type="evidence" value="ECO:0007669"/>
    <property type="project" value="UniProtKB-KW"/>
</dbReference>
<name>A0A3N4L7H2_9PEZI</name>
<comment type="catalytic activity">
    <reaction evidence="12">
        <text>2,5-diamino-6-(1-D-ribitylamino)pyrimidin-4(3H)-one 5'-phosphate + NADP(+) = 2,5-diamino-6-(1-D-ribosylamino)pyrimidin-4(3H)-one 5'-phosphate + NADPH + H(+)</text>
        <dbReference type="Rhea" id="RHEA:27278"/>
        <dbReference type="ChEBI" id="CHEBI:15378"/>
        <dbReference type="ChEBI" id="CHEBI:57783"/>
        <dbReference type="ChEBI" id="CHEBI:58349"/>
        <dbReference type="ChEBI" id="CHEBI:58890"/>
        <dbReference type="ChEBI" id="CHEBI:59545"/>
        <dbReference type="EC" id="1.1.1.302"/>
    </reaction>
</comment>
<feature type="compositionally biased region" description="Acidic residues" evidence="13">
    <location>
        <begin position="155"/>
        <end position="164"/>
    </location>
</feature>
<dbReference type="EMBL" id="ML121609">
    <property type="protein sequence ID" value="RPB18793.1"/>
    <property type="molecule type" value="Genomic_DNA"/>
</dbReference>
<dbReference type="InterPro" id="IPR024072">
    <property type="entry name" value="DHFR-like_dom_sf"/>
</dbReference>
<organism evidence="15 16">
    <name type="scientific">Terfezia boudieri ATCC MYA-4762</name>
    <dbReference type="NCBI Taxonomy" id="1051890"/>
    <lineage>
        <taxon>Eukaryota</taxon>
        <taxon>Fungi</taxon>
        <taxon>Dikarya</taxon>
        <taxon>Ascomycota</taxon>
        <taxon>Pezizomycotina</taxon>
        <taxon>Pezizomycetes</taxon>
        <taxon>Pezizales</taxon>
        <taxon>Pezizaceae</taxon>
        <taxon>Terfezia</taxon>
    </lineage>
</organism>
<dbReference type="InterPro" id="IPR050765">
    <property type="entry name" value="Riboflavin_Biosynth_HTPR"/>
</dbReference>
<reference evidence="15 16" key="1">
    <citation type="journal article" date="2018" name="Nat. Ecol. Evol.">
        <title>Pezizomycetes genomes reveal the molecular basis of ectomycorrhizal truffle lifestyle.</title>
        <authorList>
            <person name="Murat C."/>
            <person name="Payen T."/>
            <person name="Noel B."/>
            <person name="Kuo A."/>
            <person name="Morin E."/>
            <person name="Chen J."/>
            <person name="Kohler A."/>
            <person name="Krizsan K."/>
            <person name="Balestrini R."/>
            <person name="Da Silva C."/>
            <person name="Montanini B."/>
            <person name="Hainaut M."/>
            <person name="Levati E."/>
            <person name="Barry K.W."/>
            <person name="Belfiori B."/>
            <person name="Cichocki N."/>
            <person name="Clum A."/>
            <person name="Dockter R.B."/>
            <person name="Fauchery L."/>
            <person name="Guy J."/>
            <person name="Iotti M."/>
            <person name="Le Tacon F."/>
            <person name="Lindquist E.A."/>
            <person name="Lipzen A."/>
            <person name="Malagnac F."/>
            <person name="Mello A."/>
            <person name="Molinier V."/>
            <person name="Miyauchi S."/>
            <person name="Poulain J."/>
            <person name="Riccioni C."/>
            <person name="Rubini A."/>
            <person name="Sitrit Y."/>
            <person name="Splivallo R."/>
            <person name="Traeger S."/>
            <person name="Wang M."/>
            <person name="Zifcakova L."/>
            <person name="Wipf D."/>
            <person name="Zambonelli A."/>
            <person name="Paolocci F."/>
            <person name="Nowrousian M."/>
            <person name="Ottonello S."/>
            <person name="Baldrian P."/>
            <person name="Spatafora J.W."/>
            <person name="Henrissat B."/>
            <person name="Nagy L.G."/>
            <person name="Aury J.M."/>
            <person name="Wincker P."/>
            <person name="Grigoriev I.V."/>
            <person name="Bonfante P."/>
            <person name="Martin F.M."/>
        </authorList>
    </citation>
    <scope>NUCLEOTIDE SEQUENCE [LARGE SCALE GENOMIC DNA]</scope>
    <source>
        <strain evidence="15 16">ATCC MYA-4762</strain>
    </source>
</reference>
<feature type="region of interest" description="Disordered" evidence="13">
    <location>
        <begin position="154"/>
        <end position="177"/>
    </location>
</feature>
<evidence type="ECO:0000256" key="4">
    <source>
        <dbReference type="ARBA" id="ARBA00012851"/>
    </source>
</evidence>
<evidence type="ECO:0000256" key="8">
    <source>
        <dbReference type="ARBA" id="ARBA00023002"/>
    </source>
</evidence>
<protein>
    <recommendedName>
        <fullName evidence="5">2,5-diamino-6-ribosylamino-4(3H)-pyrimidinone 5'-phosphate reductase</fullName>
        <ecNumber evidence="4">1.1.1.302</ecNumber>
    </recommendedName>
    <alternativeName>
        <fullName evidence="10">2,5-diamino-6-(5-phospho-D-ribosylamino)pyrimidin-4(3H)-one reductase</fullName>
    </alternativeName>
    <alternativeName>
        <fullName evidence="9">2,5-diamino-6-ribitylamino-4(3H)-pyrimidinone 5'-phosphate synthase</fullName>
    </alternativeName>
</protein>
<dbReference type="EC" id="1.1.1.302" evidence="4"/>
<feature type="non-terminal residue" evidence="15">
    <location>
        <position position="337"/>
    </location>
</feature>
<evidence type="ECO:0000256" key="1">
    <source>
        <dbReference type="ARBA" id="ARBA00003555"/>
    </source>
</evidence>
<evidence type="ECO:0000256" key="2">
    <source>
        <dbReference type="ARBA" id="ARBA00005104"/>
    </source>
</evidence>
<dbReference type="InParanoid" id="A0A3N4L7H2"/>
<dbReference type="PANTHER" id="PTHR38011:SF7">
    <property type="entry name" value="2,5-DIAMINO-6-RIBOSYLAMINO-4(3H)-PYRIMIDINONE 5'-PHOSPHATE REDUCTASE"/>
    <property type="match status" value="1"/>
</dbReference>
<keyword evidence="7" id="KW-0521">NADP</keyword>
<proteinExistence type="inferred from homology"/>
<evidence type="ECO:0000256" key="9">
    <source>
        <dbReference type="ARBA" id="ARBA00030073"/>
    </source>
</evidence>
<dbReference type="Proteomes" id="UP000267821">
    <property type="component" value="Unassembled WGS sequence"/>
</dbReference>
<gene>
    <name evidence="15" type="ORF">L211DRAFT_843246</name>
</gene>
<dbReference type="SUPFAM" id="SSF53597">
    <property type="entry name" value="Dihydrofolate reductase-like"/>
    <property type="match status" value="1"/>
</dbReference>
<comment type="function">
    <text evidence="1">Catalyzes an early step in riboflavin biosynthesis, the NADPH-dependent reduction of the ribose side chain of 2,5-diamino-6-ribosylamino-4(3H)-pyrimidinone 5'-phosphate, yielding 2,5-diamino-6-ribitylamino-4(3H)-pyrimidinone 5'-phosphate.</text>
</comment>
<dbReference type="InterPro" id="IPR002734">
    <property type="entry name" value="RibDG_C"/>
</dbReference>
<evidence type="ECO:0000259" key="14">
    <source>
        <dbReference type="Pfam" id="PF01872"/>
    </source>
</evidence>
<comment type="similarity">
    <text evidence="3">Belongs to the HTP reductase family.</text>
</comment>
<dbReference type="GO" id="GO:0008703">
    <property type="term" value="F:5-amino-6-(5-phosphoribosylamino)uracil reductase activity"/>
    <property type="evidence" value="ECO:0007669"/>
    <property type="project" value="InterPro"/>
</dbReference>
<dbReference type="FunCoup" id="A0A3N4L7H2">
    <property type="interactions" value="110"/>
</dbReference>
<evidence type="ECO:0000256" key="13">
    <source>
        <dbReference type="SAM" id="MobiDB-lite"/>
    </source>
</evidence>
<dbReference type="PANTHER" id="PTHR38011">
    <property type="entry name" value="DIHYDROFOLATE REDUCTASE FAMILY PROTEIN (AFU_ORTHOLOGUE AFUA_8G06820)"/>
    <property type="match status" value="1"/>
</dbReference>
<evidence type="ECO:0000256" key="10">
    <source>
        <dbReference type="ARBA" id="ARBA00031630"/>
    </source>
</evidence>
<dbReference type="AlphaFoldDB" id="A0A3N4L7H2"/>
<evidence type="ECO:0000256" key="5">
    <source>
        <dbReference type="ARBA" id="ARBA00015035"/>
    </source>
</evidence>
<evidence type="ECO:0000313" key="16">
    <source>
        <dbReference type="Proteomes" id="UP000267821"/>
    </source>
</evidence>
<dbReference type="Pfam" id="PF01872">
    <property type="entry name" value="RibD_C"/>
    <property type="match status" value="1"/>
</dbReference>
<comment type="pathway">
    <text evidence="2">Cofactor biosynthesis; riboflavin biosynthesis.</text>
</comment>
<keyword evidence="6" id="KW-0686">Riboflavin biosynthesis</keyword>
<evidence type="ECO:0000256" key="11">
    <source>
        <dbReference type="ARBA" id="ARBA00047550"/>
    </source>
</evidence>
<evidence type="ECO:0000256" key="7">
    <source>
        <dbReference type="ARBA" id="ARBA00022857"/>
    </source>
</evidence>
<dbReference type="Gene3D" id="3.40.430.10">
    <property type="entry name" value="Dihydrofolate Reductase, subunit A"/>
    <property type="match status" value="1"/>
</dbReference>
<evidence type="ECO:0000313" key="15">
    <source>
        <dbReference type="EMBL" id="RPB18793.1"/>
    </source>
</evidence>